<protein>
    <recommendedName>
        <fullName evidence="8">Cora-domain-containing protein</fullName>
    </recommendedName>
</protein>
<evidence type="ECO:0000313" key="6">
    <source>
        <dbReference type="EMBL" id="RPB08138.1"/>
    </source>
</evidence>
<dbReference type="GO" id="GO:0005886">
    <property type="term" value="C:plasma membrane"/>
    <property type="evidence" value="ECO:0007669"/>
    <property type="project" value="UniProtKB-SubCell"/>
</dbReference>
<dbReference type="PANTHER" id="PTHR46494">
    <property type="entry name" value="CORA FAMILY METAL ION TRANSPORTER (EUROFUNG)"/>
    <property type="match status" value="1"/>
</dbReference>
<dbReference type="SUPFAM" id="SSF144083">
    <property type="entry name" value="Magnesium transport protein CorA, transmembrane region"/>
    <property type="match status" value="1"/>
</dbReference>
<accession>A0A3N4KF77</accession>
<comment type="subcellular location">
    <subcellularLocation>
        <location evidence="1">Cell membrane</location>
        <topology evidence="1">Multi-pass membrane protein</topology>
    </subcellularLocation>
</comment>
<organism evidence="6 7">
    <name type="scientific">Morchella conica CCBAS932</name>
    <dbReference type="NCBI Taxonomy" id="1392247"/>
    <lineage>
        <taxon>Eukaryota</taxon>
        <taxon>Fungi</taxon>
        <taxon>Dikarya</taxon>
        <taxon>Ascomycota</taxon>
        <taxon>Pezizomycotina</taxon>
        <taxon>Pezizomycetes</taxon>
        <taxon>Pezizales</taxon>
        <taxon>Morchellaceae</taxon>
        <taxon>Morchella</taxon>
    </lineage>
</organism>
<dbReference type="GO" id="GO:0000287">
    <property type="term" value="F:magnesium ion binding"/>
    <property type="evidence" value="ECO:0007669"/>
    <property type="project" value="TreeGrafter"/>
</dbReference>
<evidence type="ECO:0000256" key="3">
    <source>
        <dbReference type="ARBA" id="ARBA00022989"/>
    </source>
</evidence>
<evidence type="ECO:0000313" key="7">
    <source>
        <dbReference type="Proteomes" id="UP000277580"/>
    </source>
</evidence>
<keyword evidence="7" id="KW-1185">Reference proteome</keyword>
<feature type="transmembrane region" description="Helical" evidence="5">
    <location>
        <begin position="449"/>
        <end position="469"/>
    </location>
</feature>
<dbReference type="InParanoid" id="A0A3N4KF77"/>
<evidence type="ECO:0008006" key="8">
    <source>
        <dbReference type="Google" id="ProtNLM"/>
    </source>
</evidence>
<evidence type="ECO:0000256" key="2">
    <source>
        <dbReference type="ARBA" id="ARBA00022692"/>
    </source>
</evidence>
<dbReference type="Proteomes" id="UP000277580">
    <property type="component" value="Unassembled WGS sequence"/>
</dbReference>
<reference evidence="6 7" key="1">
    <citation type="journal article" date="2018" name="Nat. Ecol. Evol.">
        <title>Pezizomycetes genomes reveal the molecular basis of ectomycorrhizal truffle lifestyle.</title>
        <authorList>
            <person name="Murat C."/>
            <person name="Payen T."/>
            <person name="Noel B."/>
            <person name="Kuo A."/>
            <person name="Morin E."/>
            <person name="Chen J."/>
            <person name="Kohler A."/>
            <person name="Krizsan K."/>
            <person name="Balestrini R."/>
            <person name="Da Silva C."/>
            <person name="Montanini B."/>
            <person name="Hainaut M."/>
            <person name="Levati E."/>
            <person name="Barry K.W."/>
            <person name="Belfiori B."/>
            <person name="Cichocki N."/>
            <person name="Clum A."/>
            <person name="Dockter R.B."/>
            <person name="Fauchery L."/>
            <person name="Guy J."/>
            <person name="Iotti M."/>
            <person name="Le Tacon F."/>
            <person name="Lindquist E.A."/>
            <person name="Lipzen A."/>
            <person name="Malagnac F."/>
            <person name="Mello A."/>
            <person name="Molinier V."/>
            <person name="Miyauchi S."/>
            <person name="Poulain J."/>
            <person name="Riccioni C."/>
            <person name="Rubini A."/>
            <person name="Sitrit Y."/>
            <person name="Splivallo R."/>
            <person name="Traeger S."/>
            <person name="Wang M."/>
            <person name="Zifcakova L."/>
            <person name="Wipf D."/>
            <person name="Zambonelli A."/>
            <person name="Paolocci F."/>
            <person name="Nowrousian M."/>
            <person name="Ottonello S."/>
            <person name="Baldrian P."/>
            <person name="Spatafora J.W."/>
            <person name="Henrissat B."/>
            <person name="Nagy L.G."/>
            <person name="Aury J.M."/>
            <person name="Wincker P."/>
            <person name="Grigoriev I.V."/>
            <person name="Bonfante P."/>
            <person name="Martin F.M."/>
        </authorList>
    </citation>
    <scope>NUCLEOTIDE SEQUENCE [LARGE SCALE GENOMIC DNA]</scope>
    <source>
        <strain evidence="6 7">CCBAS932</strain>
    </source>
</reference>
<keyword evidence="3 5" id="KW-1133">Transmembrane helix</keyword>
<dbReference type="EMBL" id="ML119167">
    <property type="protein sequence ID" value="RPB08138.1"/>
    <property type="molecule type" value="Genomic_DNA"/>
</dbReference>
<feature type="transmembrane region" description="Helical" evidence="5">
    <location>
        <begin position="418"/>
        <end position="437"/>
    </location>
</feature>
<dbReference type="PANTHER" id="PTHR46494:SF1">
    <property type="entry name" value="CORA FAMILY METAL ION TRANSPORTER (EUROFUNG)"/>
    <property type="match status" value="1"/>
</dbReference>
<dbReference type="GO" id="GO:0050897">
    <property type="term" value="F:cobalt ion binding"/>
    <property type="evidence" value="ECO:0007669"/>
    <property type="project" value="TreeGrafter"/>
</dbReference>
<proteinExistence type="predicted"/>
<sequence>MESCDIPLKEMCFSTIPLGGLTEENEQPGSGTSTTTINYEYSGNLSLSFAQNYPSSVLDTFVEVKATVDMFLEGCALKKVPGPEHKDKVLVHDLSVLESTANKPCRLRTSCDNWEIGNLIKSDDTDILIRMVFVEIDTITVEGLRELGHHYSIPARFWGSNSNGDFGHRTLSSGLDEITYITWLEILTKPVFFHEDTPVPENDGSCWYRPSFSFKWQYCGLRSKHKYKLVMFCLDSCPLIQERLAGAMKHTDSQLILKDPYFLYCLISSQWYDWNLDAYFRLRSQLVGIERRATSTRLESFEPEFEPNFPTLHKLARDIIQMAEVSQSAIFVMERLVHEHEHLSHLFRESADVYSRVEATLNERLTLFKGTLASYEALGKRLTNLINFAFNVVAQRESKLSVQIAKATQADSNSMRSIAVVTLIFLPGTAIASIFSTPFFDCNSSHPFWIYWALTIPLTVVIVVIWYMFGREERPWVPISNSLRERWQRIMDPLTAQGKVPPILPK</sequence>
<dbReference type="AlphaFoldDB" id="A0A3N4KF77"/>
<keyword evidence="2 5" id="KW-0812">Transmembrane</keyword>
<keyword evidence="4 5" id="KW-0472">Membrane</keyword>
<evidence type="ECO:0000256" key="1">
    <source>
        <dbReference type="ARBA" id="ARBA00004651"/>
    </source>
</evidence>
<dbReference type="STRING" id="1392247.A0A3N4KF77"/>
<dbReference type="InterPro" id="IPR045863">
    <property type="entry name" value="CorA_TM1_TM2"/>
</dbReference>
<dbReference type="OrthoDB" id="2830640at2759"/>
<dbReference type="GO" id="GO:0015087">
    <property type="term" value="F:cobalt ion transmembrane transporter activity"/>
    <property type="evidence" value="ECO:0007669"/>
    <property type="project" value="TreeGrafter"/>
</dbReference>
<dbReference type="GO" id="GO:0015095">
    <property type="term" value="F:magnesium ion transmembrane transporter activity"/>
    <property type="evidence" value="ECO:0007669"/>
    <property type="project" value="TreeGrafter"/>
</dbReference>
<name>A0A3N4KF77_9PEZI</name>
<evidence type="ECO:0000256" key="4">
    <source>
        <dbReference type="ARBA" id="ARBA00023136"/>
    </source>
</evidence>
<gene>
    <name evidence="6" type="ORF">P167DRAFT_568094</name>
</gene>
<dbReference type="Gene3D" id="1.20.58.340">
    <property type="entry name" value="Magnesium transport protein CorA, transmembrane region"/>
    <property type="match status" value="1"/>
</dbReference>
<evidence type="ECO:0000256" key="5">
    <source>
        <dbReference type="SAM" id="Phobius"/>
    </source>
</evidence>